<organism evidence="2 3">
    <name type="scientific">Schistosoma margrebowiei</name>
    <dbReference type="NCBI Taxonomy" id="48269"/>
    <lineage>
        <taxon>Eukaryota</taxon>
        <taxon>Metazoa</taxon>
        <taxon>Spiralia</taxon>
        <taxon>Lophotrochozoa</taxon>
        <taxon>Platyhelminthes</taxon>
        <taxon>Trematoda</taxon>
        <taxon>Digenea</taxon>
        <taxon>Strigeidida</taxon>
        <taxon>Schistosomatoidea</taxon>
        <taxon>Schistosomatidae</taxon>
        <taxon>Schistosoma</taxon>
    </lineage>
</organism>
<proteinExistence type="predicted"/>
<name>A0AA84ZVK1_9TREM</name>
<feature type="region of interest" description="Disordered" evidence="1">
    <location>
        <begin position="24"/>
        <end position="50"/>
    </location>
</feature>
<dbReference type="AlphaFoldDB" id="A0AA84ZVK1"/>
<sequence>MSRCGSAVATGVWSLDQLGGTLSIKRDSNDGKTPTSIKTQANAKPPVNKTNHVLKNSDVVESPSKQLEVHDNEVSTPNLIPSAVITESSDIHIVSNNIISDDIMHKTNGFAHDHSDFELSVNSDQTNHDLLIHDVNSMKLQDYGENVFIAADNLINSNTDTSLNNNNNLKDFNQMMSTGFDECAPIASCGSPQNLPLPPTGSEFGKKPESVATTNGEKKSASHLTRSGRLSLAPRVGGIHSNISNRSVSYPSGYTIASGHAPGAAKAPLYDKVKPIYVDVDFLPGSGISNYVDAEWLKRVQARYYVATDVRSTCSLLESLVVGKESWDGDDVSLILAYETEELLVWLGVNAGRLNNCHVNVAAVISRSSIQILNEKASAVGDGPLNYPGYRIDLF</sequence>
<feature type="compositionally biased region" description="Polar residues" evidence="1">
    <location>
        <begin position="31"/>
        <end position="50"/>
    </location>
</feature>
<evidence type="ECO:0000313" key="2">
    <source>
        <dbReference type="Proteomes" id="UP000050790"/>
    </source>
</evidence>
<evidence type="ECO:0000256" key="1">
    <source>
        <dbReference type="SAM" id="MobiDB-lite"/>
    </source>
</evidence>
<feature type="region of interest" description="Disordered" evidence="1">
    <location>
        <begin position="194"/>
        <end position="222"/>
    </location>
</feature>
<evidence type="ECO:0000313" key="3">
    <source>
        <dbReference type="WBParaSite" id="SMRG1_51000.1"/>
    </source>
</evidence>
<reference evidence="3" key="1">
    <citation type="submission" date="2023-11" db="UniProtKB">
        <authorList>
            <consortium name="WormBaseParasite"/>
        </authorList>
    </citation>
    <scope>IDENTIFICATION</scope>
</reference>
<protein>
    <submittedName>
        <fullName evidence="3">Uncharacterized protein</fullName>
    </submittedName>
</protein>
<dbReference type="WBParaSite" id="SMRG1_51000.1">
    <property type="protein sequence ID" value="SMRG1_51000.1"/>
    <property type="gene ID" value="SMRG1_51000"/>
</dbReference>
<accession>A0AA84ZVK1</accession>
<dbReference type="Proteomes" id="UP000050790">
    <property type="component" value="Unassembled WGS sequence"/>
</dbReference>